<feature type="signal peptide" evidence="1">
    <location>
        <begin position="1"/>
        <end position="30"/>
    </location>
</feature>
<dbReference type="OrthoDB" id="1134603at2"/>
<evidence type="ECO:0000313" key="3">
    <source>
        <dbReference type="Proteomes" id="UP000008898"/>
    </source>
</evidence>
<reference evidence="2 3" key="2">
    <citation type="journal article" date="2012" name="Environ. Microbiol.">
        <title>Characterization of the first alginolytic operons in a marine bacterium: from their emergence in marine Flavobacteriia to their independent transfers to marine Proteobacteria and human gut Bacteroides.</title>
        <authorList>
            <person name="Thomas F."/>
            <person name="Barbeyron T."/>
            <person name="Tonon T."/>
            <person name="Genicot S."/>
            <person name="Czjzek M."/>
            <person name="Michel G."/>
        </authorList>
    </citation>
    <scope>NUCLEOTIDE SEQUENCE [LARGE SCALE GENOMIC DNA]</scope>
    <source>
        <strain evidence="3">DSM 12802 / CCUG 47099 / CIP 106680 / NCIMB 13871 / Dsij</strain>
    </source>
</reference>
<dbReference type="EMBL" id="FP476056">
    <property type="protein sequence ID" value="CAZ94634.1"/>
    <property type="molecule type" value="Genomic_DNA"/>
</dbReference>
<keyword evidence="3" id="KW-1185">Reference proteome</keyword>
<dbReference type="RefSeq" id="WP_013991946.1">
    <property type="nucleotide sequence ID" value="NC_015844.1"/>
</dbReference>
<evidence type="ECO:0000313" key="2">
    <source>
        <dbReference type="EMBL" id="CAZ94634.1"/>
    </source>
</evidence>
<dbReference type="AlphaFoldDB" id="G0L1E1"/>
<reference evidence="3" key="1">
    <citation type="submission" date="2009-07" db="EMBL/GenBank/DDBJ databases">
        <title>Complete genome sequence of Zobellia galactanivorans Dsij.</title>
        <authorList>
            <consortium name="Genoscope - CEA"/>
        </authorList>
    </citation>
    <scope>NUCLEOTIDE SEQUENCE [LARGE SCALE GENOMIC DNA]</scope>
    <source>
        <strain evidence="3">DSM 12802 / CCUG 47099 / CIP 106680 / NCIMB 13871 / Dsij</strain>
    </source>
</reference>
<protein>
    <submittedName>
        <fullName evidence="2">Hypothetical lipoprotein</fullName>
    </submittedName>
</protein>
<dbReference type="PROSITE" id="PS51257">
    <property type="entry name" value="PROKAR_LIPOPROTEIN"/>
    <property type="match status" value="1"/>
</dbReference>
<proteinExistence type="predicted"/>
<feature type="chain" id="PRO_5003402128" evidence="1">
    <location>
        <begin position="31"/>
        <end position="184"/>
    </location>
</feature>
<dbReference type="Proteomes" id="UP000008898">
    <property type="component" value="Chromosome"/>
</dbReference>
<name>G0L1E1_ZOBGA</name>
<keyword evidence="1" id="KW-0732">Signal</keyword>
<dbReference type="HOGENOM" id="CLU_1467686_0_0_10"/>
<organism evidence="2 3">
    <name type="scientific">Zobellia galactanivorans (strain DSM 12802 / CCUG 47099 / CIP 106680 / NCIMB 13871 / Dsij)</name>
    <dbReference type="NCBI Taxonomy" id="63186"/>
    <lineage>
        <taxon>Bacteria</taxon>
        <taxon>Pseudomonadati</taxon>
        <taxon>Bacteroidota</taxon>
        <taxon>Flavobacteriia</taxon>
        <taxon>Flavobacteriales</taxon>
        <taxon>Flavobacteriaceae</taxon>
        <taxon>Zobellia</taxon>
    </lineage>
</organism>
<dbReference type="KEGG" id="zga:ZOBELLIA_563"/>
<dbReference type="STRING" id="63186.ZOBELLIA_563"/>
<sequence length="184" mass="19962">MKYTRLNLNHYRTNLLLLGLSLTVACSSNSEETDETDTPKTYGTIQLSGEETGNIGSSLQVGHIAIGRSDLTGHAKTIILTDNNTKIDEKGPIPSDLKNNFIIIGLDLGEASTSSASRSLSMNITVDGTEYKHACASPNFGSFTDCGSDYRIDFDKKEVLFSETTIINTKTDAVLTMNGTVKWD</sequence>
<gene>
    <name evidence="2" type="ordered locus">zobellia_563</name>
</gene>
<evidence type="ECO:0000256" key="1">
    <source>
        <dbReference type="SAM" id="SignalP"/>
    </source>
</evidence>
<accession>G0L1E1</accession>
<keyword evidence="2" id="KW-0449">Lipoprotein</keyword>